<sequence>MVMDSLLDIIYEPTPCLEPLEPRLLFSAGWDVVLVDTQLAHSSELTRAAD</sequence>
<dbReference type="EMBL" id="BARS01017166">
    <property type="protein sequence ID" value="GAF94949.1"/>
    <property type="molecule type" value="Genomic_DNA"/>
</dbReference>
<dbReference type="NCBIfam" id="NF012209">
    <property type="entry name" value="LEPR-8K"/>
    <property type="match status" value="1"/>
</dbReference>
<evidence type="ECO:0000313" key="1">
    <source>
        <dbReference type="EMBL" id="GAF94949.1"/>
    </source>
</evidence>
<accession>X0TP25</accession>
<dbReference type="InterPro" id="IPR053786">
    <property type="entry name" value="LEPRxLL_CS"/>
</dbReference>
<name>X0TP25_9ZZZZ</name>
<organism evidence="1">
    <name type="scientific">marine sediment metagenome</name>
    <dbReference type="NCBI Taxonomy" id="412755"/>
    <lineage>
        <taxon>unclassified sequences</taxon>
        <taxon>metagenomes</taxon>
        <taxon>ecological metagenomes</taxon>
    </lineage>
</organism>
<protein>
    <submittedName>
        <fullName evidence="1">Uncharacterized protein</fullName>
    </submittedName>
</protein>
<dbReference type="AlphaFoldDB" id="X0TP25"/>
<gene>
    <name evidence="1" type="ORF">S01H1_28118</name>
</gene>
<comment type="caution">
    <text evidence="1">The sequence shown here is derived from an EMBL/GenBank/DDBJ whole genome shotgun (WGS) entry which is preliminary data.</text>
</comment>
<reference evidence="1" key="1">
    <citation type="journal article" date="2014" name="Front. Microbiol.">
        <title>High frequency of phylogenetically diverse reductive dehalogenase-homologous genes in deep subseafloor sedimentary metagenomes.</title>
        <authorList>
            <person name="Kawai M."/>
            <person name="Futagami T."/>
            <person name="Toyoda A."/>
            <person name="Takaki Y."/>
            <person name="Nishi S."/>
            <person name="Hori S."/>
            <person name="Arai W."/>
            <person name="Tsubouchi T."/>
            <person name="Morono Y."/>
            <person name="Uchiyama I."/>
            <person name="Ito T."/>
            <person name="Fujiyama A."/>
            <person name="Inagaki F."/>
            <person name="Takami H."/>
        </authorList>
    </citation>
    <scope>NUCLEOTIDE SEQUENCE</scope>
    <source>
        <strain evidence="1">Expedition CK06-06</strain>
    </source>
</reference>
<feature type="non-terminal residue" evidence="1">
    <location>
        <position position="50"/>
    </location>
</feature>
<proteinExistence type="predicted"/>